<accession>A0ABU6D304</accession>
<dbReference type="Proteomes" id="UP001308005">
    <property type="component" value="Unassembled WGS sequence"/>
</dbReference>
<gene>
    <name evidence="2" type="ORF">VSS37_17240</name>
</gene>
<keyword evidence="1" id="KW-0812">Transmembrane</keyword>
<dbReference type="EMBL" id="JAYMYJ010000142">
    <property type="protein sequence ID" value="MEB4592732.1"/>
    <property type="molecule type" value="Genomic_DNA"/>
</dbReference>
<organism evidence="2 3">
    <name type="scientific">Candidatus Thiothrix phosphatis</name>
    <dbReference type="NCBI Taxonomy" id="3112415"/>
    <lineage>
        <taxon>Bacteria</taxon>
        <taxon>Pseudomonadati</taxon>
        <taxon>Pseudomonadota</taxon>
        <taxon>Gammaproteobacteria</taxon>
        <taxon>Thiotrichales</taxon>
        <taxon>Thiotrichaceae</taxon>
        <taxon>Thiothrix</taxon>
    </lineage>
</organism>
<sequence>MTKTYTIQTVAHTAVSPGKGSITWQLQDKADGRLRKVSGVTDLDRNGAIESAHSIYVREAPLVEELLRHYEGDTFTIDFAGFNQAQGYIHREIYANMRKRERLNLLSRKTWRVLAVLSLLTVLWLSWSMYSSFNKFSREQPLIHHELP</sequence>
<dbReference type="RefSeq" id="WP_324697190.1">
    <property type="nucleotide sequence ID" value="NZ_JAYMYJ010000142.1"/>
</dbReference>
<evidence type="ECO:0000313" key="2">
    <source>
        <dbReference type="EMBL" id="MEB4592732.1"/>
    </source>
</evidence>
<keyword evidence="1" id="KW-0472">Membrane</keyword>
<reference evidence="2 3" key="2">
    <citation type="submission" date="2024-01" db="EMBL/GenBank/DDBJ databases">
        <authorList>
            <person name="Xie X."/>
        </authorList>
    </citation>
    <scope>NUCLEOTIDE SEQUENCE [LARGE SCALE GENOMIC DNA]</scope>
    <source>
        <strain evidence="2">SCUT-1</strain>
    </source>
</reference>
<proteinExistence type="predicted"/>
<feature type="transmembrane region" description="Helical" evidence="1">
    <location>
        <begin position="110"/>
        <end position="130"/>
    </location>
</feature>
<keyword evidence="3" id="KW-1185">Reference proteome</keyword>
<evidence type="ECO:0000313" key="3">
    <source>
        <dbReference type="Proteomes" id="UP001308005"/>
    </source>
</evidence>
<protein>
    <submittedName>
        <fullName evidence="2">Uncharacterized protein</fullName>
    </submittedName>
</protein>
<evidence type="ECO:0000256" key="1">
    <source>
        <dbReference type="SAM" id="Phobius"/>
    </source>
</evidence>
<reference evidence="3" key="1">
    <citation type="submission" date="2023-07" db="EMBL/GenBank/DDBJ databases">
        <title>The carbon used by Thiothrix.</title>
        <authorList>
            <person name="Chen L."/>
        </authorList>
    </citation>
    <scope>NUCLEOTIDE SEQUENCE [LARGE SCALE GENOMIC DNA]</scope>
</reference>
<name>A0ABU6D304_9GAMM</name>
<keyword evidence="1" id="KW-1133">Transmembrane helix</keyword>
<comment type="caution">
    <text evidence="2">The sequence shown here is derived from an EMBL/GenBank/DDBJ whole genome shotgun (WGS) entry which is preliminary data.</text>
</comment>